<dbReference type="Gene3D" id="2.130.10.10">
    <property type="entry name" value="YVTN repeat-like/Quinoprotein amine dehydrogenase"/>
    <property type="match status" value="1"/>
</dbReference>
<dbReference type="AlphaFoldDB" id="A0A8N5HU41"/>
<feature type="signal peptide" evidence="2">
    <location>
        <begin position="1"/>
        <end position="31"/>
    </location>
</feature>
<dbReference type="GO" id="GO:0030968">
    <property type="term" value="P:endoplasmic reticulum unfolded protein response"/>
    <property type="evidence" value="ECO:0007669"/>
    <property type="project" value="TreeGrafter"/>
</dbReference>
<dbReference type="PANTHER" id="PTHR44321:SF1">
    <property type="entry name" value="TRANSDUCIN BETA-LIKE PROTEIN 2"/>
    <property type="match status" value="1"/>
</dbReference>
<dbReference type="PROSITE" id="PS50082">
    <property type="entry name" value="WD_REPEATS_2"/>
    <property type="match status" value="1"/>
</dbReference>
<dbReference type="PANTHER" id="PTHR44321">
    <property type="entry name" value="TRANSDUCIN BETA-LIKE PROTEIN 2"/>
    <property type="match status" value="1"/>
</dbReference>
<name>A0A8N5HU41_GEOFO</name>
<dbReference type="InterPro" id="IPR036322">
    <property type="entry name" value="WD40_repeat_dom_sf"/>
</dbReference>
<dbReference type="GO" id="GO:0005783">
    <property type="term" value="C:endoplasmic reticulum"/>
    <property type="evidence" value="ECO:0007669"/>
    <property type="project" value="TreeGrafter"/>
</dbReference>
<sequence>MKAVAGLSGSVLPGALIVLMCPSRCWCPACAGVPLPPAAVLVSYCSSPSPPASFVTTLCLQGHSRPVTCLDFSSNGKYLASCSEDRTVRLWSTRDLAGREHRCLRASMGLDHAELVRLSPDSRPPVLRPSSGGISGVALGWVEAASLTGSSRYH</sequence>
<proteinExistence type="predicted"/>
<feature type="chain" id="PRO_5035476180" evidence="2">
    <location>
        <begin position="32"/>
        <end position="154"/>
    </location>
</feature>
<keyword evidence="3" id="KW-1185">Reference proteome</keyword>
<dbReference type="InterPro" id="IPR042410">
    <property type="entry name" value="WBSCR13"/>
</dbReference>
<keyword evidence="2" id="KW-0732">Signal</keyword>
<dbReference type="SMART" id="SM00320">
    <property type="entry name" value="WD40"/>
    <property type="match status" value="1"/>
</dbReference>
<dbReference type="InterPro" id="IPR001680">
    <property type="entry name" value="WD40_rpt"/>
</dbReference>
<accession>A0A8N5HU41</accession>
<evidence type="ECO:0000313" key="4">
    <source>
        <dbReference type="RefSeq" id="XP_030916252.1"/>
    </source>
</evidence>
<dbReference type="InterPro" id="IPR015943">
    <property type="entry name" value="WD40/YVTN_repeat-like_dom_sf"/>
</dbReference>
<dbReference type="Proteomes" id="UP000504602">
    <property type="component" value="Unplaced"/>
</dbReference>
<evidence type="ECO:0000256" key="2">
    <source>
        <dbReference type="SAM" id="SignalP"/>
    </source>
</evidence>
<feature type="repeat" description="WD" evidence="1">
    <location>
        <begin position="60"/>
        <end position="94"/>
    </location>
</feature>
<organism evidence="3 4">
    <name type="scientific">Geospiza fortis</name>
    <name type="common">Medium ground-finch</name>
    <dbReference type="NCBI Taxonomy" id="48883"/>
    <lineage>
        <taxon>Eukaryota</taxon>
        <taxon>Metazoa</taxon>
        <taxon>Chordata</taxon>
        <taxon>Craniata</taxon>
        <taxon>Vertebrata</taxon>
        <taxon>Euteleostomi</taxon>
        <taxon>Archelosauria</taxon>
        <taxon>Archosauria</taxon>
        <taxon>Dinosauria</taxon>
        <taxon>Saurischia</taxon>
        <taxon>Theropoda</taxon>
        <taxon>Coelurosauria</taxon>
        <taxon>Aves</taxon>
        <taxon>Neognathae</taxon>
        <taxon>Neoaves</taxon>
        <taxon>Telluraves</taxon>
        <taxon>Australaves</taxon>
        <taxon>Passeriformes</taxon>
        <taxon>Thraupidae</taxon>
        <taxon>Geospiza</taxon>
    </lineage>
</organism>
<dbReference type="GeneID" id="115948354"/>
<keyword evidence="1" id="KW-0853">WD repeat</keyword>
<evidence type="ECO:0000313" key="3">
    <source>
        <dbReference type="Proteomes" id="UP000504602"/>
    </source>
</evidence>
<dbReference type="RefSeq" id="XP_030916252.1">
    <property type="nucleotide sequence ID" value="XM_031060392.1"/>
</dbReference>
<dbReference type="SUPFAM" id="SSF50978">
    <property type="entry name" value="WD40 repeat-like"/>
    <property type="match status" value="1"/>
</dbReference>
<dbReference type="Pfam" id="PF00400">
    <property type="entry name" value="WD40"/>
    <property type="match status" value="1"/>
</dbReference>
<evidence type="ECO:0000256" key="1">
    <source>
        <dbReference type="PROSITE-ProRule" id="PRU00221"/>
    </source>
</evidence>
<dbReference type="PROSITE" id="PS50294">
    <property type="entry name" value="WD_REPEATS_REGION"/>
    <property type="match status" value="1"/>
</dbReference>
<protein>
    <submittedName>
        <fullName evidence="4">Probable cytosolic iron-sulfur protein assembly protein CIAO1 homolog</fullName>
    </submittedName>
</protein>
<dbReference type="OrthoDB" id="284782at2759"/>
<reference evidence="4" key="1">
    <citation type="submission" date="2025-08" db="UniProtKB">
        <authorList>
            <consortium name="RefSeq"/>
        </authorList>
    </citation>
    <scope>IDENTIFICATION</scope>
</reference>
<gene>
    <name evidence="4" type="primary">LOC115948354</name>
</gene>